<dbReference type="PANTHER" id="PTHR24166:SF48">
    <property type="entry name" value="PROTEIN VAPYRIN"/>
    <property type="match status" value="1"/>
</dbReference>
<dbReference type="PROSITE" id="PS50837">
    <property type="entry name" value="NACHT"/>
    <property type="match status" value="1"/>
</dbReference>
<feature type="repeat" description="ANK" evidence="3">
    <location>
        <begin position="1230"/>
        <end position="1262"/>
    </location>
</feature>
<feature type="repeat" description="ANK" evidence="3">
    <location>
        <begin position="1263"/>
        <end position="1295"/>
    </location>
</feature>
<feature type="domain" description="NACHT" evidence="5">
    <location>
        <begin position="272"/>
        <end position="384"/>
    </location>
</feature>
<evidence type="ECO:0000313" key="6">
    <source>
        <dbReference type="EMBL" id="KLU91679.1"/>
    </source>
</evidence>
<accession>A0A0C4EBY5</accession>
<feature type="repeat" description="ANK" evidence="3">
    <location>
        <begin position="1065"/>
        <end position="1097"/>
    </location>
</feature>
<dbReference type="EnsemblFungi" id="MAPG_10197T0">
    <property type="protein sequence ID" value="MAPG_10197T0"/>
    <property type="gene ID" value="MAPG_10197"/>
</dbReference>
<evidence type="ECO:0000259" key="5">
    <source>
        <dbReference type="PROSITE" id="PS50837"/>
    </source>
</evidence>
<evidence type="ECO:0000256" key="4">
    <source>
        <dbReference type="SAM" id="MobiDB-lite"/>
    </source>
</evidence>
<dbReference type="InterPro" id="IPR007111">
    <property type="entry name" value="NACHT_NTPase"/>
</dbReference>
<evidence type="ECO:0000256" key="3">
    <source>
        <dbReference type="PROSITE-ProRule" id="PRU00023"/>
    </source>
</evidence>
<keyword evidence="1" id="KW-0677">Repeat</keyword>
<feature type="repeat" description="ANK" evidence="3">
    <location>
        <begin position="1131"/>
        <end position="1163"/>
    </location>
</feature>
<organism evidence="7 8">
    <name type="scientific">Magnaporthiopsis poae (strain ATCC 64411 / 73-15)</name>
    <name type="common">Kentucky bluegrass fungus</name>
    <name type="synonym">Magnaporthe poae</name>
    <dbReference type="NCBI Taxonomy" id="644358"/>
    <lineage>
        <taxon>Eukaryota</taxon>
        <taxon>Fungi</taxon>
        <taxon>Dikarya</taxon>
        <taxon>Ascomycota</taxon>
        <taxon>Pezizomycotina</taxon>
        <taxon>Sordariomycetes</taxon>
        <taxon>Sordariomycetidae</taxon>
        <taxon>Magnaporthales</taxon>
        <taxon>Magnaporthaceae</taxon>
        <taxon>Magnaporthiopsis</taxon>
    </lineage>
</organism>
<dbReference type="Pfam" id="PF00023">
    <property type="entry name" value="Ank"/>
    <property type="match status" value="1"/>
</dbReference>
<reference evidence="8" key="1">
    <citation type="submission" date="2010-05" db="EMBL/GenBank/DDBJ databases">
        <title>The genome sequence of Magnaporthe poae strain ATCC 64411.</title>
        <authorList>
            <person name="Ma L.-J."/>
            <person name="Dead R."/>
            <person name="Young S."/>
            <person name="Zeng Q."/>
            <person name="Koehrsen M."/>
            <person name="Alvarado L."/>
            <person name="Berlin A."/>
            <person name="Chapman S.B."/>
            <person name="Chen Z."/>
            <person name="Freedman E."/>
            <person name="Gellesch M."/>
            <person name="Goldberg J."/>
            <person name="Griggs A."/>
            <person name="Gujja S."/>
            <person name="Heilman E.R."/>
            <person name="Heiman D."/>
            <person name="Hepburn T."/>
            <person name="Howarth C."/>
            <person name="Jen D."/>
            <person name="Larson L."/>
            <person name="Mehta T."/>
            <person name="Neiman D."/>
            <person name="Pearson M."/>
            <person name="Roberts A."/>
            <person name="Saif S."/>
            <person name="Shea T."/>
            <person name="Shenoy N."/>
            <person name="Sisk P."/>
            <person name="Stolte C."/>
            <person name="Sykes S."/>
            <person name="Walk T."/>
            <person name="White J."/>
            <person name="Yandava C."/>
            <person name="Haas B."/>
            <person name="Nusbaum C."/>
            <person name="Birren B."/>
        </authorList>
    </citation>
    <scope>NUCLEOTIDE SEQUENCE [LARGE SCALE GENOMIC DNA]</scope>
    <source>
        <strain evidence="8">ATCC 64411 / 73-15</strain>
    </source>
</reference>
<reference evidence="6" key="3">
    <citation type="submission" date="2011-03" db="EMBL/GenBank/DDBJ databases">
        <title>Annotation of Magnaporthe poae ATCC 64411.</title>
        <authorList>
            <person name="Ma L.-J."/>
            <person name="Dead R."/>
            <person name="Young S.K."/>
            <person name="Zeng Q."/>
            <person name="Gargeya S."/>
            <person name="Fitzgerald M."/>
            <person name="Haas B."/>
            <person name="Abouelleil A."/>
            <person name="Alvarado L."/>
            <person name="Arachchi H.M."/>
            <person name="Berlin A."/>
            <person name="Brown A."/>
            <person name="Chapman S.B."/>
            <person name="Chen Z."/>
            <person name="Dunbar C."/>
            <person name="Freedman E."/>
            <person name="Gearin G."/>
            <person name="Gellesch M."/>
            <person name="Goldberg J."/>
            <person name="Griggs A."/>
            <person name="Gujja S."/>
            <person name="Heiman D."/>
            <person name="Howarth C."/>
            <person name="Larson L."/>
            <person name="Lui A."/>
            <person name="MacDonald P.J.P."/>
            <person name="Mehta T."/>
            <person name="Montmayeur A."/>
            <person name="Murphy C."/>
            <person name="Neiman D."/>
            <person name="Pearson M."/>
            <person name="Priest M."/>
            <person name="Roberts A."/>
            <person name="Saif S."/>
            <person name="Shea T."/>
            <person name="Shenoy N."/>
            <person name="Sisk P."/>
            <person name="Stolte C."/>
            <person name="Sykes S."/>
            <person name="Yandava C."/>
            <person name="Wortman J."/>
            <person name="Nusbaum C."/>
            <person name="Birren B."/>
        </authorList>
    </citation>
    <scope>NUCLEOTIDE SEQUENCE</scope>
    <source>
        <strain evidence="6">ATCC 64411</strain>
    </source>
</reference>
<dbReference type="PROSITE" id="PS50088">
    <property type="entry name" value="ANK_REPEAT"/>
    <property type="match status" value="16"/>
</dbReference>
<keyword evidence="8" id="KW-1185">Reference proteome</keyword>
<dbReference type="OMA" id="MFLWIKM"/>
<dbReference type="Gene3D" id="3.40.50.300">
    <property type="entry name" value="P-loop containing nucleotide triphosphate hydrolases"/>
    <property type="match status" value="1"/>
</dbReference>
<feature type="repeat" description="ANK" evidence="3">
    <location>
        <begin position="821"/>
        <end position="855"/>
    </location>
</feature>
<dbReference type="Proteomes" id="UP000011715">
    <property type="component" value="Unassembled WGS sequence"/>
</dbReference>
<name>A0A0C4EBY5_MAGP6</name>
<dbReference type="Pfam" id="PF12796">
    <property type="entry name" value="Ank_2"/>
    <property type="match status" value="6"/>
</dbReference>
<feature type="repeat" description="ANK" evidence="3">
    <location>
        <begin position="1429"/>
        <end position="1461"/>
    </location>
</feature>
<evidence type="ECO:0000313" key="8">
    <source>
        <dbReference type="Proteomes" id="UP000011715"/>
    </source>
</evidence>
<dbReference type="InterPro" id="IPR029498">
    <property type="entry name" value="HeLo_dom"/>
</dbReference>
<dbReference type="InterPro" id="IPR036770">
    <property type="entry name" value="Ankyrin_rpt-contain_sf"/>
</dbReference>
<dbReference type="eggNOG" id="KOG4177">
    <property type="taxonomic scope" value="Eukaryota"/>
</dbReference>
<dbReference type="InterPro" id="IPR002110">
    <property type="entry name" value="Ankyrin_rpt"/>
</dbReference>
<dbReference type="VEuPathDB" id="FungiDB:MAPG_10197"/>
<dbReference type="SUPFAM" id="SSF48403">
    <property type="entry name" value="Ankyrin repeat"/>
    <property type="match status" value="2"/>
</dbReference>
<feature type="compositionally biased region" description="Acidic residues" evidence="4">
    <location>
        <begin position="571"/>
        <end position="601"/>
    </location>
</feature>
<feature type="repeat" description="ANK" evidence="3">
    <location>
        <begin position="1197"/>
        <end position="1229"/>
    </location>
</feature>
<dbReference type="EMBL" id="ADBL01002623">
    <property type="status" value="NOT_ANNOTATED_CDS"/>
    <property type="molecule type" value="Genomic_DNA"/>
</dbReference>
<dbReference type="STRING" id="644358.A0A0C4EBY5"/>
<dbReference type="PANTHER" id="PTHR24166">
    <property type="entry name" value="ROLLING PEBBLES, ISOFORM B"/>
    <property type="match status" value="1"/>
</dbReference>
<reference evidence="7" key="5">
    <citation type="submission" date="2015-06" db="UniProtKB">
        <authorList>
            <consortium name="EnsemblFungi"/>
        </authorList>
    </citation>
    <scope>IDENTIFICATION</scope>
    <source>
        <strain evidence="7">ATCC 64411</strain>
    </source>
</reference>
<dbReference type="Pfam" id="PF24883">
    <property type="entry name" value="NPHP3_N"/>
    <property type="match status" value="1"/>
</dbReference>
<feature type="region of interest" description="Disordered" evidence="4">
    <location>
        <begin position="570"/>
        <end position="601"/>
    </location>
</feature>
<dbReference type="Pfam" id="PF14479">
    <property type="entry name" value="HeLo"/>
    <property type="match status" value="1"/>
</dbReference>
<dbReference type="InterPro" id="IPR038305">
    <property type="entry name" value="HeLo_sf"/>
</dbReference>
<feature type="repeat" description="ANK" evidence="3">
    <location>
        <begin position="1329"/>
        <end position="1361"/>
    </location>
</feature>
<dbReference type="EMBL" id="GL876977">
    <property type="protein sequence ID" value="KLU91679.1"/>
    <property type="molecule type" value="Genomic_DNA"/>
</dbReference>
<protein>
    <recommendedName>
        <fullName evidence="5">NACHT domain-containing protein</fullName>
    </recommendedName>
</protein>
<reference evidence="7" key="4">
    <citation type="journal article" date="2015" name="G3 (Bethesda)">
        <title>Genome sequences of three phytopathogenic species of the Magnaporthaceae family of fungi.</title>
        <authorList>
            <person name="Okagaki L.H."/>
            <person name="Nunes C.C."/>
            <person name="Sailsbery J."/>
            <person name="Clay B."/>
            <person name="Brown D."/>
            <person name="John T."/>
            <person name="Oh Y."/>
            <person name="Young N."/>
            <person name="Fitzgerald M."/>
            <person name="Haas B.J."/>
            <person name="Zeng Q."/>
            <person name="Young S."/>
            <person name="Adiconis X."/>
            <person name="Fan L."/>
            <person name="Levin J.Z."/>
            <person name="Mitchell T.K."/>
            <person name="Okubara P.A."/>
            <person name="Farman M.L."/>
            <person name="Kohn L.M."/>
            <person name="Birren B."/>
            <person name="Ma L.-J."/>
            <person name="Dean R.A."/>
        </authorList>
    </citation>
    <scope>NUCLEOTIDE SEQUENCE</scope>
    <source>
        <strain evidence="7">ATCC 64411 / 73-15</strain>
    </source>
</reference>
<feature type="repeat" description="ANK" evidence="3">
    <location>
        <begin position="1032"/>
        <end position="1064"/>
    </location>
</feature>
<reference evidence="6" key="2">
    <citation type="submission" date="2010-05" db="EMBL/GenBank/DDBJ databases">
        <title>The Genome Sequence of Magnaporthe poae strain ATCC 64411.</title>
        <authorList>
            <consortium name="The Broad Institute Genome Sequencing Platform"/>
            <consortium name="Broad Institute Genome Sequencing Center for Infectious Disease"/>
            <person name="Ma L.-J."/>
            <person name="Dead R."/>
            <person name="Young S."/>
            <person name="Zeng Q."/>
            <person name="Koehrsen M."/>
            <person name="Alvarado L."/>
            <person name="Berlin A."/>
            <person name="Chapman S.B."/>
            <person name="Chen Z."/>
            <person name="Freedman E."/>
            <person name="Gellesch M."/>
            <person name="Goldberg J."/>
            <person name="Griggs A."/>
            <person name="Gujja S."/>
            <person name="Heilman E.R."/>
            <person name="Heiman D."/>
            <person name="Hepburn T."/>
            <person name="Howarth C."/>
            <person name="Jen D."/>
            <person name="Larson L."/>
            <person name="Mehta T."/>
            <person name="Neiman D."/>
            <person name="Pearson M."/>
            <person name="Roberts A."/>
            <person name="Saif S."/>
            <person name="Shea T."/>
            <person name="Shenoy N."/>
            <person name="Sisk P."/>
            <person name="Stolte C."/>
            <person name="Sykes S."/>
            <person name="Walk T."/>
            <person name="White J."/>
            <person name="Yandava C."/>
            <person name="Haas B."/>
            <person name="Nusbaum C."/>
            <person name="Birren B."/>
        </authorList>
    </citation>
    <scope>NUCLEOTIDE SEQUENCE</scope>
    <source>
        <strain evidence="6">ATCC 64411</strain>
    </source>
</reference>
<evidence type="ECO:0000256" key="1">
    <source>
        <dbReference type="ARBA" id="ARBA00022737"/>
    </source>
</evidence>
<dbReference type="Gene3D" id="1.20.120.1020">
    <property type="entry name" value="Prion-inhibition and propagation, HeLo domain"/>
    <property type="match status" value="1"/>
</dbReference>
<dbReference type="SUPFAM" id="SSF52540">
    <property type="entry name" value="P-loop containing nucleoside triphosphate hydrolases"/>
    <property type="match status" value="1"/>
</dbReference>
<dbReference type="InterPro" id="IPR050889">
    <property type="entry name" value="Dendritic_Spine_Reg/Scaffold"/>
</dbReference>
<proteinExistence type="predicted"/>
<dbReference type="PRINTS" id="PR01415">
    <property type="entry name" value="ANKYRIN"/>
</dbReference>
<sequence length="1643" mass="177322">MEAFGAATAVAGLFGTCLQIVERVDAIKDSGVSSRAAMARFGTEKLLLAQWGRDVGIEDGAPLPTHHESLDDPAIAALVVEILNNIREICQKVDGSFKNLASTPAEPKSIGAVPTGDFAPVAGGLRRAPTGDFAAAGLRRAPAGVFDTGELAPAGESSAKGRSSKMAKLGWALRGQARVAPKLDQLGVLIERLCKVVPVSDSELRRALESLEKQRDSDVRAEVKAWLEAPWTIDLYDRSRRRRLDQTCEWIFEREVFLDWQSTTPLPTARPKFLWINGPAGYGKTILSAKIIERASELGGGGSVAYYFMSSDSHTRRERDPFSVVRSWLHQIVSQHSDALGVAHGHWETKASATAGEDEVVKVLSDILRSTIDGCTLIVDGLDESAWPDISSRADDRDRNSAVGFFGTLAEITENTNTRVLLVSRKEAYLDTSFASQIASKSHIWAAEIPIQPGDVRLDASALSEAVVDRRLPNKSKEQRSELAEKMLAKSDGMFLWIKMIENDLSEDKNKRKLLQMVDKAPTAIGSLYDRNWSRIIAGRDQHRAFSILRWVAFAPRPLTVLELTEALTIPDDDDDDDDNDDDYDDHDDYDELHEDDLPDDIDEPYVRSGIVDLCGSLVEVRRKAHATQEDPSSSLSDATVHIVHFSVLQYLLSRLPLRDGLRSVDKRLSASKELVHTHHLTSLSLRYLATKRVWDERLSLGEKEMPRVLIPLAVGMLGALARQSDKLVVPPVIANMVNRILDPRNGIWSLLHPHVWRLIQQPRSASNIAALWEKESPGENDSGQGMISDNPLCFAAWIGHDALQYMITEVKIPVNRATEDGWTALHIAAMREGGGESLVKLLVECGADVNARTTTNGDTALMVATYMGRLAEARKLLDAGAKQVQTELDRCTPLHSAAMGGHIELARLLLDRGAEVTATNEWAETALHSACIGQSDGVAALLLDRGADVTKRSGHGFLALDYALEEGQDIWRRLLGKAVSLGRLEVNRPGTNGWTLLHGSIIGANPAGRFAGSATELLLDLGADLEAKSNQGTTPLILAAERGRMEWLQGLIDRGANINALGPEGDTPLIAAVRNGHVASASLLLSRGADVSAKNSQGWDAGHLAAASGNSACLGLLLEHRADINAKTNEGQSLILLATANGATECVEILLNSGASVADADSKQYSAVHLASDRGYIDCLKLLVEKGADPMAINSDLNTAAHLAAYGGKADCLQYLIDLGVDISAKNRRDQTPILHACIGGDIICLKLLVNAGADINAKDKDFNTPVSFAAGNGNLDCLKLLLAAGAACDVKDVNGRSAVLVTAKIGHLGCLKLLLEAGADCTAICNRGCNAVHYAAMSGHINCLEFLLDRGADVMAIMDEDWTAAHLAAFKGNLGCLELLLDRGADIMAATSGGFNPAHFAAEEGKLNCLELLLDRGADWSARTLGQGLSVVHAACSSGNPVCLELLFNRGADHLILDGVGRSLLGRVCNIESGREAILDALLGRGLDPLHQDIYGMTPLAVAVAHQQEALVLKLLAATQGDFDLPDKFGRTLLWWARRGGNVNETLVDVLQREAERRGVTLLEPVASPRAQEGEAAGDLGRDGGVVMGAFCDVCTLNLHFGDLGYKCHVCWNGQLVICRECFELGARCLADYHVLDEKRY</sequence>
<feature type="repeat" description="ANK" evidence="3">
    <location>
        <begin position="1395"/>
        <end position="1427"/>
    </location>
</feature>
<keyword evidence="2 3" id="KW-0040">ANK repeat</keyword>
<dbReference type="SMART" id="SM00248">
    <property type="entry name" value="ANK"/>
    <property type="match status" value="19"/>
</dbReference>
<feature type="repeat" description="ANK" evidence="3">
    <location>
        <begin position="1296"/>
        <end position="1328"/>
    </location>
</feature>
<dbReference type="InterPro" id="IPR056884">
    <property type="entry name" value="NPHP3-like_N"/>
</dbReference>
<dbReference type="PROSITE" id="PS50297">
    <property type="entry name" value="ANK_REP_REGION"/>
    <property type="match status" value="14"/>
</dbReference>
<dbReference type="Gene3D" id="1.25.40.20">
    <property type="entry name" value="Ankyrin repeat-containing domain"/>
    <property type="match status" value="5"/>
</dbReference>
<dbReference type="InterPro" id="IPR027417">
    <property type="entry name" value="P-loop_NTPase"/>
</dbReference>
<evidence type="ECO:0000256" key="2">
    <source>
        <dbReference type="ARBA" id="ARBA00023043"/>
    </source>
</evidence>
<feature type="repeat" description="ANK" evidence="3">
    <location>
        <begin position="1164"/>
        <end position="1196"/>
    </location>
</feature>
<feature type="repeat" description="ANK" evidence="3">
    <location>
        <begin position="923"/>
        <end position="955"/>
    </location>
</feature>
<feature type="repeat" description="ANK" evidence="3">
    <location>
        <begin position="890"/>
        <end position="922"/>
    </location>
</feature>
<gene>
    <name evidence="6" type="ORF">MAPG_10197</name>
</gene>
<feature type="repeat" description="ANK" evidence="3">
    <location>
        <begin position="1098"/>
        <end position="1130"/>
    </location>
</feature>
<feature type="repeat" description="ANK" evidence="3">
    <location>
        <begin position="1362"/>
        <end position="1394"/>
    </location>
</feature>
<dbReference type="OrthoDB" id="539213at2759"/>
<evidence type="ECO:0000313" key="7">
    <source>
        <dbReference type="EnsemblFungi" id="MAPG_10197T0"/>
    </source>
</evidence>